<evidence type="ECO:0000313" key="2">
    <source>
        <dbReference type="EMBL" id="MBS9524601.1"/>
    </source>
</evidence>
<sequence length="174" mass="19431">MKKSIFIKSLSMIFAFLVVSHFAMAQDQEKASPARTAEGTVDGANIQIGYGSPAVRDRNIWGGLVPYDQVWRSGANEATTFTTDQAIKVEGKELAAGKYALFTIPGQNEWTIIFNKEASQWGSTKYQESEDVLRVKVTPKESSEMNERLTYDITADGFVLKWEKVEVPVKITKN</sequence>
<feature type="signal peptide" evidence="1">
    <location>
        <begin position="1"/>
        <end position="25"/>
    </location>
</feature>
<dbReference type="Proteomes" id="UP001319104">
    <property type="component" value="Unassembled WGS sequence"/>
</dbReference>
<dbReference type="AlphaFoldDB" id="A0AAP2G510"/>
<dbReference type="Pfam" id="PF11138">
    <property type="entry name" value="DUF2911"/>
    <property type="match status" value="1"/>
</dbReference>
<evidence type="ECO:0000256" key="1">
    <source>
        <dbReference type="SAM" id="SignalP"/>
    </source>
</evidence>
<dbReference type="RefSeq" id="WP_213945451.1">
    <property type="nucleotide sequence ID" value="NZ_JAHCMY010000005.1"/>
</dbReference>
<organism evidence="2 3">
    <name type="scientific">Litoribacter ruber</name>
    <dbReference type="NCBI Taxonomy" id="702568"/>
    <lineage>
        <taxon>Bacteria</taxon>
        <taxon>Pseudomonadati</taxon>
        <taxon>Bacteroidota</taxon>
        <taxon>Cytophagia</taxon>
        <taxon>Cytophagales</taxon>
        <taxon>Cyclobacteriaceae</taxon>
        <taxon>Litoribacter</taxon>
    </lineage>
</organism>
<protein>
    <submittedName>
        <fullName evidence="2">DUF2911 domain-containing protein</fullName>
    </submittedName>
</protein>
<dbReference type="EMBL" id="JAHCMY010000005">
    <property type="protein sequence ID" value="MBS9524601.1"/>
    <property type="molecule type" value="Genomic_DNA"/>
</dbReference>
<dbReference type="InterPro" id="IPR021314">
    <property type="entry name" value="DUF2911"/>
</dbReference>
<keyword evidence="1" id="KW-0732">Signal</keyword>
<keyword evidence="3" id="KW-1185">Reference proteome</keyword>
<evidence type="ECO:0000313" key="3">
    <source>
        <dbReference type="Proteomes" id="UP001319104"/>
    </source>
</evidence>
<proteinExistence type="predicted"/>
<feature type="chain" id="PRO_5043044221" evidence="1">
    <location>
        <begin position="26"/>
        <end position="174"/>
    </location>
</feature>
<comment type="caution">
    <text evidence="2">The sequence shown here is derived from an EMBL/GenBank/DDBJ whole genome shotgun (WGS) entry which is preliminary data.</text>
</comment>
<reference evidence="2 3" key="1">
    <citation type="submission" date="2021-05" db="EMBL/GenBank/DDBJ databases">
        <authorList>
            <person name="Zhang Z.D."/>
            <person name="Osman G."/>
        </authorList>
    </citation>
    <scope>NUCLEOTIDE SEQUENCE [LARGE SCALE GENOMIC DNA]</scope>
    <source>
        <strain evidence="2 3">KCTC 32217</strain>
    </source>
</reference>
<name>A0AAP2G510_9BACT</name>
<accession>A0AAP2G510</accession>
<gene>
    <name evidence="2" type="ORF">KI659_11325</name>
</gene>